<evidence type="ECO:0000313" key="6">
    <source>
        <dbReference type="Proteomes" id="UP000521872"/>
    </source>
</evidence>
<proteinExistence type="predicted"/>
<evidence type="ECO:0000259" key="2">
    <source>
        <dbReference type="Pfam" id="PF18718"/>
    </source>
</evidence>
<dbReference type="InterPro" id="IPR041539">
    <property type="entry name" value="CxC5"/>
</dbReference>
<feature type="region of interest" description="Disordered" evidence="1">
    <location>
        <begin position="436"/>
        <end position="470"/>
    </location>
</feature>
<organism evidence="5 6">
    <name type="scientific">Agrocybe pediades</name>
    <dbReference type="NCBI Taxonomy" id="84607"/>
    <lineage>
        <taxon>Eukaryota</taxon>
        <taxon>Fungi</taxon>
        <taxon>Dikarya</taxon>
        <taxon>Basidiomycota</taxon>
        <taxon>Agaricomycotina</taxon>
        <taxon>Agaricomycetes</taxon>
        <taxon>Agaricomycetidae</taxon>
        <taxon>Agaricales</taxon>
        <taxon>Agaricineae</taxon>
        <taxon>Strophariaceae</taxon>
        <taxon>Agrocybe</taxon>
    </lineage>
</organism>
<evidence type="ECO:0000313" key="5">
    <source>
        <dbReference type="EMBL" id="KAF4617415.1"/>
    </source>
</evidence>
<evidence type="ECO:0000259" key="3">
    <source>
        <dbReference type="Pfam" id="PF18721"/>
    </source>
</evidence>
<dbReference type="EMBL" id="JAACJL010000047">
    <property type="protein sequence ID" value="KAF4612741.1"/>
    <property type="molecule type" value="Genomic_DNA"/>
</dbReference>
<evidence type="ECO:0000313" key="4">
    <source>
        <dbReference type="EMBL" id="KAF4612741.1"/>
    </source>
</evidence>
<name>A0A8H4VR95_9AGAR</name>
<dbReference type="Proteomes" id="UP000521872">
    <property type="component" value="Unassembled WGS sequence"/>
</dbReference>
<evidence type="ECO:0000256" key="1">
    <source>
        <dbReference type="SAM" id="MobiDB-lite"/>
    </source>
</evidence>
<feature type="domain" description="CxC6 like cysteine cluster associated with KDZ" evidence="3">
    <location>
        <begin position="336"/>
        <end position="400"/>
    </location>
</feature>
<dbReference type="Pfam" id="PF18718">
    <property type="entry name" value="CxC5"/>
    <property type="match status" value="1"/>
</dbReference>
<dbReference type="InterPro" id="IPR040898">
    <property type="entry name" value="CxC6"/>
</dbReference>
<gene>
    <name evidence="5" type="ORF">D9613_006196</name>
    <name evidence="4" type="ORF">D9613_011870</name>
</gene>
<evidence type="ECO:0008006" key="7">
    <source>
        <dbReference type="Google" id="ProtNLM"/>
    </source>
</evidence>
<sequence>MLSLGAICNLLPPGVLESCSLPEVDLFIRLCVHFRREIKLHVPPESDRPPYKLPTYLHEFLVGVLRIDSPLVEALWKGLQDAVWDWPVDQIRLTDEETSRINLVGSAIVKADERLAACMFYPPIEACLVCDSKLSSKSYSKSRVRVRFYSTTGSGGLNATKGYSTSFKCRDCKIRYYHNYYIDDNIRIFYSPEVPRVVQIEDHAFVETELSELFTSLMLFAWVSSQNCANILNASVKRTCAMSLNNSDDLSISSEQVFRAFVLNGLLRECYEQGTTLLLPDLGDHDDRLKAAMEFRTRSIIANGQRERMHACNKCEKPLPLEGSGHCGLQPFRACVTDGISLGRPCCKVHNCTAPLPTNRAHFCVEHEALKAMCVIAGCSSKVEAGFQTCAEPAHRSVETYRKERGKAFFQLSARLKNQFNSTQLANSLATKADDVPDIEDENYSNPNTHGSDTRKSESGNRPRKTNFARRRTHNEQLVVACCGVILGRATMYGAEAISGVKDFLKSVFDHPRDLPNVIFYDNNCQLQSHLRSDPKDVDYFKDVILPVDVFHFKSKHSVTDEFCQKHCNPAMWPELVDDEGKWKFNSSIAEQVNAWLGGYLSIVRDMLAYRYDFFLDEMIKRRNEMMVERQWDNGDIPYHIPSHRGPV</sequence>
<keyword evidence="6" id="KW-1185">Reference proteome</keyword>
<dbReference type="AlphaFoldDB" id="A0A8H4VR95"/>
<dbReference type="Pfam" id="PF18721">
    <property type="entry name" value="CxC6"/>
    <property type="match status" value="1"/>
</dbReference>
<dbReference type="EMBL" id="JAACJL010000030">
    <property type="protein sequence ID" value="KAF4617415.1"/>
    <property type="molecule type" value="Genomic_DNA"/>
</dbReference>
<accession>A0A8H4VR95</accession>
<reference evidence="5 6" key="1">
    <citation type="submission" date="2019-12" db="EMBL/GenBank/DDBJ databases">
        <authorList>
            <person name="Floudas D."/>
            <person name="Bentzer J."/>
            <person name="Ahren D."/>
            <person name="Johansson T."/>
            <person name="Persson P."/>
            <person name="Tunlid A."/>
        </authorList>
    </citation>
    <scope>NUCLEOTIDE SEQUENCE [LARGE SCALE GENOMIC DNA]</scope>
    <source>
        <strain evidence="5 6">CBS 102.39</strain>
    </source>
</reference>
<feature type="compositionally biased region" description="Basic and acidic residues" evidence="1">
    <location>
        <begin position="452"/>
        <end position="461"/>
    </location>
</feature>
<feature type="domain" description="CxC5 like cysteine cluster associated with KDZ" evidence="2">
    <location>
        <begin position="116"/>
        <end position="235"/>
    </location>
</feature>
<protein>
    <recommendedName>
        <fullName evidence="7">CxC5 like cysteine cluster associated with KDZ domain-containing protein</fullName>
    </recommendedName>
</protein>
<comment type="caution">
    <text evidence="5">The sequence shown here is derived from an EMBL/GenBank/DDBJ whole genome shotgun (WGS) entry which is preliminary data.</text>
</comment>